<protein>
    <submittedName>
        <fullName evidence="2">Phosphopantetheine-binding</fullName>
    </submittedName>
</protein>
<dbReference type="InterPro" id="IPR009081">
    <property type="entry name" value="PP-bd_ACP"/>
</dbReference>
<reference evidence="3" key="1">
    <citation type="journal article" date="2011" name="J. Bacteriol.">
        <title>Genome sequences of eight morphologically diverse alphaproteobacteria.</title>
        <authorList>
            <consortium name="US DOE Joint Genome Institute"/>
            <person name="Brown P.J."/>
            <person name="Kysela D.T."/>
            <person name="Buechlein A."/>
            <person name="Hemmerich C."/>
            <person name="Brun Y.V."/>
        </authorList>
    </citation>
    <scope>NUCLEOTIDE SEQUENCE [LARGE SCALE GENOMIC DNA]</scope>
    <source>
        <strain evidence="3">ATCC 49814 / DSM 5838 / IFAM 1418</strain>
    </source>
</reference>
<keyword evidence="3" id="KW-1185">Reference proteome</keyword>
<name>C6XIQ7_HIRBI</name>
<dbReference type="eggNOG" id="COG0236">
    <property type="taxonomic scope" value="Bacteria"/>
</dbReference>
<dbReference type="Proteomes" id="UP000002745">
    <property type="component" value="Chromosome"/>
</dbReference>
<accession>C6XIQ7</accession>
<dbReference type="NCBIfam" id="NF006617">
    <property type="entry name" value="PRK09184.1"/>
    <property type="match status" value="1"/>
</dbReference>
<feature type="domain" description="Carrier" evidence="1">
    <location>
        <begin position="1"/>
        <end position="85"/>
    </location>
</feature>
<dbReference type="AlphaFoldDB" id="C6XIQ7"/>
<organism evidence="2 3">
    <name type="scientific">Hirschia baltica (strain ATCC 49814 / DSM 5838 / IFAM 1418)</name>
    <dbReference type="NCBI Taxonomy" id="582402"/>
    <lineage>
        <taxon>Bacteria</taxon>
        <taxon>Pseudomonadati</taxon>
        <taxon>Pseudomonadota</taxon>
        <taxon>Alphaproteobacteria</taxon>
        <taxon>Hyphomonadales</taxon>
        <taxon>Hyphomonadaceae</taxon>
        <taxon>Hirschia</taxon>
    </lineage>
</organism>
<dbReference type="InterPro" id="IPR036736">
    <property type="entry name" value="ACP-like_sf"/>
</dbReference>
<evidence type="ECO:0000259" key="1">
    <source>
        <dbReference type="PROSITE" id="PS50075"/>
    </source>
</evidence>
<proteinExistence type="predicted"/>
<evidence type="ECO:0000313" key="2">
    <source>
        <dbReference type="EMBL" id="ACT59002.1"/>
    </source>
</evidence>
<evidence type="ECO:0000313" key="3">
    <source>
        <dbReference type="Proteomes" id="UP000002745"/>
    </source>
</evidence>
<dbReference type="Pfam" id="PF00550">
    <property type="entry name" value="PP-binding"/>
    <property type="match status" value="1"/>
</dbReference>
<gene>
    <name evidence="2" type="ordered locus">Hbal_1310</name>
</gene>
<dbReference type="PROSITE" id="PS50075">
    <property type="entry name" value="CARRIER"/>
    <property type="match status" value="1"/>
</dbReference>
<dbReference type="RefSeq" id="WP_015827152.1">
    <property type="nucleotide sequence ID" value="NC_012982.1"/>
</dbReference>
<dbReference type="OrthoDB" id="9803943at2"/>
<sequence>MTELEIELRALIIEVLNLEDLTEDEIGVEDDLFSDDGIALDSIDALELGVAVQKKYGVKLEPKDEKLQKYFQNIRLLAELIEMRR</sequence>
<dbReference type="Gene3D" id="1.10.1200.10">
    <property type="entry name" value="ACP-like"/>
    <property type="match status" value="1"/>
</dbReference>
<dbReference type="SUPFAM" id="SSF47336">
    <property type="entry name" value="ACP-like"/>
    <property type="match status" value="1"/>
</dbReference>
<dbReference type="EMBL" id="CP001678">
    <property type="protein sequence ID" value="ACT59002.1"/>
    <property type="molecule type" value="Genomic_DNA"/>
</dbReference>
<dbReference type="HOGENOM" id="CLU_108696_14_2_5"/>
<dbReference type="STRING" id="582402.Hbal_1310"/>
<dbReference type="KEGG" id="hba:Hbal_1310"/>